<name>A0A078IIV0_BRANA</name>
<dbReference type="InterPro" id="IPR032675">
    <property type="entry name" value="LRR_dom_sf"/>
</dbReference>
<dbReference type="Gramene" id="CDY49309">
    <property type="protein sequence ID" value="CDY49309"/>
    <property type="gene ID" value="GSBRNA2T00092734001"/>
</dbReference>
<sequence>MMNEAKIRMNDDNEGNKEAIGSGLLRDWSELNKECLIDIVSRLSMEERWRGPMLVCKPWMYACDDPSLNSVFDLDTWFEGSRISNLWFSYEFEQKVDSFLRCVVDRSQGRLKEIRVRHCSDQSLLYAAERCPSLEVLCLKSCLSVTDASISKIAASCPNLNVLWIQSCLNVTDASMAKIASSCPKLRELDISHSIEISQKALKMIERSCENVKIIVEPPSNVKLSRDEASKFGLSVRSITRRELLEHIRNINTNDN</sequence>
<reference evidence="2 3" key="1">
    <citation type="journal article" date="2014" name="Science">
        <title>Plant genetics. Early allopolyploid evolution in the post-Neolithic Brassica napus oilseed genome.</title>
        <authorList>
            <person name="Chalhoub B."/>
            <person name="Denoeud F."/>
            <person name="Liu S."/>
            <person name="Parkin I.A."/>
            <person name="Tang H."/>
            <person name="Wang X."/>
            <person name="Chiquet J."/>
            <person name="Belcram H."/>
            <person name="Tong C."/>
            <person name="Samans B."/>
            <person name="Correa M."/>
            <person name="Da Silva C."/>
            <person name="Just J."/>
            <person name="Falentin C."/>
            <person name="Koh C.S."/>
            <person name="Le Clainche I."/>
            <person name="Bernard M."/>
            <person name="Bento P."/>
            <person name="Noel B."/>
            <person name="Labadie K."/>
            <person name="Alberti A."/>
            <person name="Charles M."/>
            <person name="Arnaud D."/>
            <person name="Guo H."/>
            <person name="Daviaud C."/>
            <person name="Alamery S."/>
            <person name="Jabbari K."/>
            <person name="Zhao M."/>
            <person name="Edger P.P."/>
            <person name="Chelaifa H."/>
            <person name="Tack D."/>
            <person name="Lassalle G."/>
            <person name="Mestiri I."/>
            <person name="Schnel N."/>
            <person name="Le Paslier M.C."/>
            <person name="Fan G."/>
            <person name="Renault V."/>
            <person name="Bayer P.E."/>
            <person name="Golicz A.A."/>
            <person name="Manoli S."/>
            <person name="Lee T.H."/>
            <person name="Thi V.H."/>
            <person name="Chalabi S."/>
            <person name="Hu Q."/>
            <person name="Fan C."/>
            <person name="Tollenaere R."/>
            <person name="Lu Y."/>
            <person name="Battail C."/>
            <person name="Shen J."/>
            <person name="Sidebottom C.H."/>
            <person name="Wang X."/>
            <person name="Canaguier A."/>
            <person name="Chauveau A."/>
            <person name="Berard A."/>
            <person name="Deniot G."/>
            <person name="Guan M."/>
            <person name="Liu Z."/>
            <person name="Sun F."/>
            <person name="Lim Y.P."/>
            <person name="Lyons E."/>
            <person name="Town C.D."/>
            <person name="Bancroft I."/>
            <person name="Wang X."/>
            <person name="Meng J."/>
            <person name="Ma J."/>
            <person name="Pires J.C."/>
            <person name="King G.J."/>
            <person name="Brunel D."/>
            <person name="Delourme R."/>
            <person name="Renard M."/>
            <person name="Aury J.M."/>
            <person name="Adams K.L."/>
            <person name="Batley J."/>
            <person name="Snowdon R.J."/>
            <person name="Tost J."/>
            <person name="Edwards D."/>
            <person name="Zhou Y."/>
            <person name="Hua W."/>
            <person name="Sharpe A.G."/>
            <person name="Paterson A.H."/>
            <person name="Guan C."/>
            <person name="Wincker P."/>
        </authorList>
    </citation>
    <scope>NUCLEOTIDE SEQUENCE [LARGE SCALE GENOMIC DNA]</scope>
    <source>
        <strain evidence="3">cv. Darmor-bzh</strain>
    </source>
</reference>
<organism evidence="2 3">
    <name type="scientific">Brassica napus</name>
    <name type="common">Rape</name>
    <dbReference type="NCBI Taxonomy" id="3708"/>
    <lineage>
        <taxon>Eukaryota</taxon>
        <taxon>Viridiplantae</taxon>
        <taxon>Streptophyta</taxon>
        <taxon>Embryophyta</taxon>
        <taxon>Tracheophyta</taxon>
        <taxon>Spermatophyta</taxon>
        <taxon>Magnoliopsida</taxon>
        <taxon>eudicotyledons</taxon>
        <taxon>Gunneridae</taxon>
        <taxon>Pentapetalae</taxon>
        <taxon>rosids</taxon>
        <taxon>malvids</taxon>
        <taxon>Brassicales</taxon>
        <taxon>Brassicaceae</taxon>
        <taxon>Brassiceae</taxon>
        <taxon>Brassica</taxon>
    </lineage>
</organism>
<dbReference type="SMART" id="SM00367">
    <property type="entry name" value="LRR_CC"/>
    <property type="match status" value="3"/>
</dbReference>
<keyword evidence="3" id="KW-1185">Reference proteome</keyword>
<dbReference type="OMA" id="LQVCNIE"/>
<dbReference type="SUPFAM" id="SSF52047">
    <property type="entry name" value="RNI-like"/>
    <property type="match status" value="1"/>
</dbReference>
<dbReference type="SUPFAM" id="SSF81383">
    <property type="entry name" value="F-box domain"/>
    <property type="match status" value="1"/>
</dbReference>
<reference evidence="2" key="2">
    <citation type="submission" date="2014-06" db="EMBL/GenBank/DDBJ databases">
        <authorList>
            <person name="Genoscope - CEA"/>
        </authorList>
    </citation>
    <scope>NUCLEOTIDE SEQUENCE</scope>
</reference>
<dbReference type="Proteomes" id="UP001295469">
    <property type="component" value="Chromosome A07"/>
</dbReference>
<evidence type="ECO:0000313" key="3">
    <source>
        <dbReference type="Proteomes" id="UP000028999"/>
    </source>
</evidence>
<dbReference type="AlphaFoldDB" id="A0A078IIV0"/>
<protein>
    <submittedName>
        <fullName evidence="1">(rape) hypothetical protein</fullName>
    </submittedName>
    <submittedName>
        <fullName evidence="2">BnaA07g01580D protein</fullName>
    </submittedName>
</protein>
<evidence type="ECO:0000313" key="2">
    <source>
        <dbReference type="EMBL" id="CDY49309.1"/>
    </source>
</evidence>
<dbReference type="EMBL" id="HG994361">
    <property type="protein sequence ID" value="CAF2156974.1"/>
    <property type="molecule type" value="Genomic_DNA"/>
</dbReference>
<dbReference type="PaxDb" id="3708-A0A078IIV0"/>
<dbReference type="InterPro" id="IPR006553">
    <property type="entry name" value="Leu-rich_rpt_Cys-con_subtyp"/>
</dbReference>
<accession>A0A078IIV0</accession>
<reference evidence="1" key="3">
    <citation type="submission" date="2021-01" db="EMBL/GenBank/DDBJ databases">
        <authorList>
            <consortium name="Genoscope - CEA"/>
            <person name="William W."/>
        </authorList>
    </citation>
    <scope>NUCLEOTIDE SEQUENCE</scope>
</reference>
<dbReference type="Gene3D" id="3.80.10.10">
    <property type="entry name" value="Ribonuclease Inhibitor"/>
    <property type="match status" value="1"/>
</dbReference>
<dbReference type="STRING" id="3708.A0A078IIV0"/>
<dbReference type="PANTHER" id="PTHR38926:SF5">
    <property type="entry name" value="F-BOX AND LEUCINE-RICH REPEAT PROTEIN 6"/>
    <property type="match status" value="1"/>
</dbReference>
<proteinExistence type="predicted"/>
<dbReference type="InterPro" id="IPR036047">
    <property type="entry name" value="F-box-like_dom_sf"/>
</dbReference>
<dbReference type="PANTHER" id="PTHR38926">
    <property type="entry name" value="F-BOX DOMAIN CONTAINING PROTEIN, EXPRESSED"/>
    <property type="match status" value="1"/>
</dbReference>
<evidence type="ECO:0000313" key="1">
    <source>
        <dbReference type="EMBL" id="CAF2156974.1"/>
    </source>
</evidence>
<gene>
    <name evidence="2" type="primary">BnaA07g01580D</name>
    <name evidence="1" type="ORF">DARMORV10_A07P01860.1</name>
    <name evidence="2" type="ORF">GSBRNA2T00092734001</name>
</gene>
<dbReference type="Gene3D" id="1.20.1280.50">
    <property type="match status" value="1"/>
</dbReference>
<dbReference type="EMBL" id="LK032824">
    <property type="protein sequence ID" value="CDY49309.1"/>
    <property type="molecule type" value="Genomic_DNA"/>
</dbReference>
<dbReference type="Proteomes" id="UP000028999">
    <property type="component" value="Unassembled WGS sequence"/>
</dbReference>